<comment type="caution">
    <text evidence="1">The sequence shown here is derived from an EMBL/GenBank/DDBJ whole genome shotgun (WGS) entry which is preliminary data.</text>
</comment>
<evidence type="ECO:0000313" key="2">
    <source>
        <dbReference type="Proteomes" id="UP000299102"/>
    </source>
</evidence>
<accession>A0A4C1ZFX8</accession>
<proteinExistence type="predicted"/>
<dbReference type="EMBL" id="BGZK01001743">
    <property type="protein sequence ID" value="GBP85527.1"/>
    <property type="molecule type" value="Genomic_DNA"/>
</dbReference>
<reference evidence="1 2" key="1">
    <citation type="journal article" date="2019" name="Commun. Biol.">
        <title>The bagworm genome reveals a unique fibroin gene that provides high tensile strength.</title>
        <authorList>
            <person name="Kono N."/>
            <person name="Nakamura H."/>
            <person name="Ohtoshi R."/>
            <person name="Tomita M."/>
            <person name="Numata K."/>
            <person name="Arakawa K."/>
        </authorList>
    </citation>
    <scope>NUCLEOTIDE SEQUENCE [LARGE SCALE GENOMIC DNA]</scope>
</reference>
<evidence type="ECO:0000313" key="1">
    <source>
        <dbReference type="EMBL" id="GBP85527.1"/>
    </source>
</evidence>
<dbReference type="AlphaFoldDB" id="A0A4C1ZFX8"/>
<keyword evidence="2" id="KW-1185">Reference proteome</keyword>
<protein>
    <submittedName>
        <fullName evidence="1">Uncharacterized protein</fullName>
    </submittedName>
</protein>
<organism evidence="1 2">
    <name type="scientific">Eumeta variegata</name>
    <name type="common">Bagworm moth</name>
    <name type="synonym">Eumeta japonica</name>
    <dbReference type="NCBI Taxonomy" id="151549"/>
    <lineage>
        <taxon>Eukaryota</taxon>
        <taxon>Metazoa</taxon>
        <taxon>Ecdysozoa</taxon>
        <taxon>Arthropoda</taxon>
        <taxon>Hexapoda</taxon>
        <taxon>Insecta</taxon>
        <taxon>Pterygota</taxon>
        <taxon>Neoptera</taxon>
        <taxon>Endopterygota</taxon>
        <taxon>Lepidoptera</taxon>
        <taxon>Glossata</taxon>
        <taxon>Ditrysia</taxon>
        <taxon>Tineoidea</taxon>
        <taxon>Psychidae</taxon>
        <taxon>Oiketicinae</taxon>
        <taxon>Eumeta</taxon>
    </lineage>
</organism>
<name>A0A4C1ZFX8_EUMVA</name>
<gene>
    <name evidence="1" type="ORF">EVAR_53751_1</name>
</gene>
<sequence>MPYRIGRWESDPVRALAECPIKTLFVIHPSHCKVFSGACHGIKLASASECRFNWQISGRGASAGGTRPPPPHTSPTQFEINFTSSPIGLRLCVHYDAYEILFGANKVIDDKSNANAFAHALKSLVGGADAVASRAGARTATAATHAGDKHERWAVHGREWAPRRRRTS</sequence>
<dbReference type="Proteomes" id="UP000299102">
    <property type="component" value="Unassembled WGS sequence"/>
</dbReference>